<proteinExistence type="predicted"/>
<accession>A0ABX7KCR9</accession>
<dbReference type="EMBL" id="CP061510">
    <property type="protein sequence ID" value="QSB45767.1"/>
    <property type="molecule type" value="Genomic_DNA"/>
</dbReference>
<evidence type="ECO:0000313" key="2">
    <source>
        <dbReference type="EMBL" id="QSB45767.1"/>
    </source>
</evidence>
<feature type="chain" id="PRO_5045108442" evidence="1">
    <location>
        <begin position="40"/>
        <end position="50"/>
    </location>
</feature>
<reference evidence="2 3" key="1">
    <citation type="submission" date="2020-09" db="EMBL/GenBank/DDBJ databases">
        <title>Complete genome sequence of altererythrobacter flavus SS-21NJ, isolated from Dongying oil sludge in Shandong province.</title>
        <authorList>
            <person name="Sun S."/>
            <person name="Zhang Z."/>
        </authorList>
    </citation>
    <scope>NUCLEOTIDE SEQUENCE [LARGE SCALE GENOMIC DNA]</scope>
    <source>
        <strain evidence="2 3">SS-21NJ</strain>
    </source>
</reference>
<keyword evidence="1" id="KW-0732">Signal</keyword>
<evidence type="ECO:0000256" key="1">
    <source>
        <dbReference type="SAM" id="SignalP"/>
    </source>
</evidence>
<gene>
    <name evidence="2" type="ORF">IDJ81_06665</name>
</gene>
<dbReference type="Proteomes" id="UP000663637">
    <property type="component" value="Chromosome"/>
</dbReference>
<dbReference type="RefSeq" id="WP_190276489.1">
    <property type="nucleotide sequence ID" value="NZ_CP061510.1"/>
</dbReference>
<protein>
    <submittedName>
        <fullName evidence="2">Uncharacterized protein</fullName>
    </submittedName>
</protein>
<name>A0ABX7KCR9_9SPHN</name>
<organism evidence="2 3">
    <name type="scientific">Tsuneonella flava</name>
    <dbReference type="NCBI Taxonomy" id="2055955"/>
    <lineage>
        <taxon>Bacteria</taxon>
        <taxon>Pseudomonadati</taxon>
        <taxon>Pseudomonadota</taxon>
        <taxon>Alphaproteobacteria</taxon>
        <taxon>Sphingomonadales</taxon>
        <taxon>Erythrobacteraceae</taxon>
        <taxon>Tsuneonella</taxon>
    </lineage>
</organism>
<feature type="signal peptide" evidence="1">
    <location>
        <begin position="1"/>
        <end position="39"/>
    </location>
</feature>
<keyword evidence="3" id="KW-1185">Reference proteome</keyword>
<sequence length="50" mass="5254">MFDRRFLRTKLGQAALASVATMAAFVALSSQIQATPAFAADTPVNTVILA</sequence>
<evidence type="ECO:0000313" key="3">
    <source>
        <dbReference type="Proteomes" id="UP000663637"/>
    </source>
</evidence>